<evidence type="ECO:0000256" key="1">
    <source>
        <dbReference type="SAM" id="MobiDB-lite"/>
    </source>
</evidence>
<proteinExistence type="predicted"/>
<name>A0A8J3EEX1_9PROT</name>
<feature type="region of interest" description="Disordered" evidence="1">
    <location>
        <begin position="18"/>
        <end position="58"/>
    </location>
</feature>
<comment type="caution">
    <text evidence="2">The sequence shown here is derived from an EMBL/GenBank/DDBJ whole genome shotgun (WGS) entry which is preliminary data.</text>
</comment>
<reference evidence="2 3" key="1">
    <citation type="journal article" date="2014" name="Int. J. Syst. Evol. Microbiol.">
        <title>Complete genome sequence of Corynebacterium casei LMG S-19264T (=DSM 44701T), isolated from a smear-ripened cheese.</title>
        <authorList>
            <consortium name="US DOE Joint Genome Institute (JGI-PGF)"/>
            <person name="Walter F."/>
            <person name="Albersmeier A."/>
            <person name="Kalinowski J."/>
            <person name="Ruckert C."/>
        </authorList>
    </citation>
    <scope>NUCLEOTIDE SEQUENCE [LARGE SCALE GENOMIC DNA]</scope>
    <source>
        <strain evidence="2 3">CGMCC 1.16330</strain>
    </source>
</reference>
<sequence>MADARMLVGQAFCVPSRIGGRHSPAGSATAGEHQSVTNRQRCDAKERRVGSVAPSMISIGDRTRGTMTWI</sequence>
<keyword evidence="3" id="KW-1185">Reference proteome</keyword>
<gene>
    <name evidence="2" type="ORF">GCM10010964_38320</name>
</gene>
<evidence type="ECO:0000313" key="2">
    <source>
        <dbReference type="EMBL" id="GGG47291.1"/>
    </source>
</evidence>
<evidence type="ECO:0000313" key="3">
    <source>
        <dbReference type="Proteomes" id="UP000597507"/>
    </source>
</evidence>
<accession>A0A8J3EEX1</accession>
<feature type="compositionally biased region" description="Basic and acidic residues" evidence="1">
    <location>
        <begin position="40"/>
        <end position="49"/>
    </location>
</feature>
<dbReference type="AlphaFoldDB" id="A0A8J3EEX1"/>
<protein>
    <submittedName>
        <fullName evidence="2">Uncharacterized protein</fullName>
    </submittedName>
</protein>
<dbReference type="Proteomes" id="UP000597507">
    <property type="component" value="Unassembled WGS sequence"/>
</dbReference>
<organism evidence="2 3">
    <name type="scientific">Caldovatus sediminis</name>
    <dbReference type="NCBI Taxonomy" id="2041189"/>
    <lineage>
        <taxon>Bacteria</taxon>
        <taxon>Pseudomonadati</taxon>
        <taxon>Pseudomonadota</taxon>
        <taxon>Alphaproteobacteria</taxon>
        <taxon>Acetobacterales</taxon>
        <taxon>Roseomonadaceae</taxon>
        <taxon>Caldovatus</taxon>
    </lineage>
</organism>
<dbReference type="EMBL" id="BMKS01000016">
    <property type="protein sequence ID" value="GGG47291.1"/>
    <property type="molecule type" value="Genomic_DNA"/>
</dbReference>